<accession>A0ABS1J695</accession>
<protein>
    <submittedName>
        <fullName evidence="6">DUF4077 domain-containing protein</fullName>
    </submittedName>
</protein>
<evidence type="ECO:0000256" key="3">
    <source>
        <dbReference type="PROSITE-ProRule" id="PRU00284"/>
    </source>
</evidence>
<evidence type="ECO:0000256" key="2">
    <source>
        <dbReference type="ARBA" id="ARBA00029447"/>
    </source>
</evidence>
<keyword evidence="4" id="KW-1133">Transmembrane helix</keyword>
<dbReference type="RefSeq" id="WP_201631308.1">
    <property type="nucleotide sequence ID" value="NZ_JAEQNB010000001.1"/>
</dbReference>
<gene>
    <name evidence="6" type="ORF">JJB07_03995</name>
</gene>
<name>A0ABS1J695_9BACL</name>
<keyword evidence="4" id="KW-0472">Membrane</keyword>
<dbReference type="SMART" id="SM00283">
    <property type="entry name" value="MA"/>
    <property type="match status" value="1"/>
</dbReference>
<dbReference type="Pfam" id="PF13295">
    <property type="entry name" value="DUF4077"/>
    <property type="match status" value="1"/>
</dbReference>
<organism evidence="6 7">
    <name type="scientific">Tumebacillus amylolyticus</name>
    <dbReference type="NCBI Taxonomy" id="2801339"/>
    <lineage>
        <taxon>Bacteria</taxon>
        <taxon>Bacillati</taxon>
        <taxon>Bacillota</taxon>
        <taxon>Bacilli</taxon>
        <taxon>Bacillales</taxon>
        <taxon>Alicyclobacillaceae</taxon>
        <taxon>Tumebacillus</taxon>
    </lineage>
</organism>
<feature type="domain" description="Methyl-accepting transducer" evidence="5">
    <location>
        <begin position="220"/>
        <end position="477"/>
    </location>
</feature>
<sequence>MWKWVKERCFSGLEQIERRNSLLMFIIWFSYALGIVEIAMTAPNSVFDMPYPIYLIGGFVLTVTGSVFSNIKKLRDAFKYVIMTLLVGMAGLLFFLFNHHAPIFQILYFILGVSVLYLNGRVVWYTWGLSTLLTVLGYTVGKGILFTTSSMNDLPTQLLLLLITTLALWGVASIGHTLMGRLALEAEATKEQAEELKVTQQLIVETVQELQANFSLLLHNMTTSRESSAEIRNAFQEVAAGAQSQAESMNHSMFELQSMEVAMKELVGQVQDAAVNVTESHALSQESRQTIEQFGKHMRTLDVVMAQSVSVIRELREQANHINEIVEAITGISNQTSLLALNANIEAARAGEHGRGFAIVADEVRKLADQSQTSAKRIQDILARIYEQAVTVEEQVLRGESVQIENGTRLGVVLGNVNNLGEFITSIDTLMKQLLQRQTQFASQALQVVEEVTTASSVTEQTSAATQEVLASVEDEAMRLHESMKALDNVQKQVERLAEILKH</sequence>
<keyword evidence="4" id="KW-0812">Transmembrane</keyword>
<evidence type="ECO:0000259" key="5">
    <source>
        <dbReference type="PROSITE" id="PS50111"/>
    </source>
</evidence>
<reference evidence="6 7" key="1">
    <citation type="submission" date="2021-01" db="EMBL/GenBank/DDBJ databases">
        <title>Tumebacillus sp. strain ITR2 16S ribosomal RNA gene Genome sequencing and assembly.</title>
        <authorList>
            <person name="Kang M."/>
        </authorList>
    </citation>
    <scope>NUCLEOTIDE SEQUENCE [LARGE SCALE GENOMIC DNA]</scope>
    <source>
        <strain evidence="6 7">ITR2</strain>
    </source>
</reference>
<keyword evidence="1" id="KW-0145">Chemotaxis</keyword>
<dbReference type="PANTHER" id="PTHR43531">
    <property type="entry name" value="PROTEIN ICFG"/>
    <property type="match status" value="1"/>
</dbReference>
<proteinExistence type="inferred from homology"/>
<dbReference type="PROSITE" id="PS50111">
    <property type="entry name" value="CHEMOTAXIS_TRANSDUC_2"/>
    <property type="match status" value="1"/>
</dbReference>
<feature type="transmembrane region" description="Helical" evidence="4">
    <location>
        <begin position="80"/>
        <end position="97"/>
    </location>
</feature>
<keyword evidence="3" id="KW-0807">Transducer</keyword>
<dbReference type="PANTHER" id="PTHR43531:SF11">
    <property type="entry name" value="METHYL-ACCEPTING CHEMOTAXIS PROTEIN 3"/>
    <property type="match status" value="1"/>
</dbReference>
<feature type="transmembrane region" description="Helical" evidence="4">
    <location>
        <begin position="51"/>
        <end position="68"/>
    </location>
</feature>
<comment type="caution">
    <text evidence="6">The sequence shown here is derived from an EMBL/GenBank/DDBJ whole genome shotgun (WGS) entry which is preliminary data.</text>
</comment>
<dbReference type="Proteomes" id="UP000602284">
    <property type="component" value="Unassembled WGS sequence"/>
</dbReference>
<dbReference type="InterPro" id="IPR025278">
    <property type="entry name" value="DUF4077"/>
</dbReference>
<feature type="transmembrane region" description="Helical" evidence="4">
    <location>
        <begin position="21"/>
        <end position="39"/>
    </location>
</feature>
<comment type="similarity">
    <text evidence="2">Belongs to the methyl-accepting chemotaxis (MCP) protein family.</text>
</comment>
<dbReference type="EMBL" id="JAEQNB010000001">
    <property type="protein sequence ID" value="MBL0385803.1"/>
    <property type="molecule type" value="Genomic_DNA"/>
</dbReference>
<dbReference type="PRINTS" id="PR00260">
    <property type="entry name" value="CHEMTRNSDUCR"/>
</dbReference>
<dbReference type="Gene3D" id="1.10.287.950">
    <property type="entry name" value="Methyl-accepting chemotaxis protein"/>
    <property type="match status" value="1"/>
</dbReference>
<evidence type="ECO:0000256" key="1">
    <source>
        <dbReference type="ARBA" id="ARBA00022500"/>
    </source>
</evidence>
<feature type="transmembrane region" description="Helical" evidence="4">
    <location>
        <begin position="158"/>
        <end position="179"/>
    </location>
</feature>
<feature type="transmembrane region" description="Helical" evidence="4">
    <location>
        <begin position="127"/>
        <end position="146"/>
    </location>
</feature>
<evidence type="ECO:0000256" key="4">
    <source>
        <dbReference type="SAM" id="Phobius"/>
    </source>
</evidence>
<evidence type="ECO:0000313" key="7">
    <source>
        <dbReference type="Proteomes" id="UP000602284"/>
    </source>
</evidence>
<keyword evidence="7" id="KW-1185">Reference proteome</keyword>
<dbReference type="InterPro" id="IPR004090">
    <property type="entry name" value="Chemotax_Me-accpt_rcpt"/>
</dbReference>
<evidence type="ECO:0000313" key="6">
    <source>
        <dbReference type="EMBL" id="MBL0385803.1"/>
    </source>
</evidence>
<dbReference type="SUPFAM" id="SSF58104">
    <property type="entry name" value="Methyl-accepting chemotaxis protein (MCP) signaling domain"/>
    <property type="match status" value="1"/>
</dbReference>
<dbReference type="InterPro" id="IPR051310">
    <property type="entry name" value="MCP_chemotaxis"/>
</dbReference>
<dbReference type="InterPro" id="IPR004089">
    <property type="entry name" value="MCPsignal_dom"/>
</dbReference>
<dbReference type="Pfam" id="PF00015">
    <property type="entry name" value="MCPsignal"/>
    <property type="match status" value="1"/>
</dbReference>